<gene>
    <name evidence="2" type="ORF">GSLYS_00006922001</name>
</gene>
<accession>A0AAV2HGS6</accession>
<dbReference type="AlphaFoldDB" id="A0AAV2HGS6"/>
<feature type="compositionally biased region" description="Acidic residues" evidence="1">
    <location>
        <begin position="156"/>
        <end position="180"/>
    </location>
</feature>
<comment type="caution">
    <text evidence="2">The sequence shown here is derived from an EMBL/GenBank/DDBJ whole genome shotgun (WGS) entry which is preliminary data.</text>
</comment>
<feature type="non-terminal residue" evidence="2">
    <location>
        <position position="1"/>
    </location>
</feature>
<feature type="non-terminal residue" evidence="2">
    <location>
        <position position="201"/>
    </location>
</feature>
<keyword evidence="3" id="KW-1185">Reference proteome</keyword>
<reference evidence="2 3" key="1">
    <citation type="submission" date="2024-04" db="EMBL/GenBank/DDBJ databases">
        <authorList>
            <consortium name="Genoscope - CEA"/>
            <person name="William W."/>
        </authorList>
    </citation>
    <scope>NUCLEOTIDE SEQUENCE [LARGE SCALE GENOMIC DNA]</scope>
</reference>
<organism evidence="2 3">
    <name type="scientific">Lymnaea stagnalis</name>
    <name type="common">Great pond snail</name>
    <name type="synonym">Helix stagnalis</name>
    <dbReference type="NCBI Taxonomy" id="6523"/>
    <lineage>
        <taxon>Eukaryota</taxon>
        <taxon>Metazoa</taxon>
        <taxon>Spiralia</taxon>
        <taxon>Lophotrochozoa</taxon>
        <taxon>Mollusca</taxon>
        <taxon>Gastropoda</taxon>
        <taxon>Heterobranchia</taxon>
        <taxon>Euthyneura</taxon>
        <taxon>Panpulmonata</taxon>
        <taxon>Hygrophila</taxon>
        <taxon>Lymnaeoidea</taxon>
        <taxon>Lymnaeidae</taxon>
        <taxon>Lymnaea</taxon>
    </lineage>
</organism>
<sequence length="201" mass="21932">DDTAVHQVSNEWKKNGRTLIKPWPGVLSGSRGQKSHQKSLILGSVDDIKTFPADHVKGTPGTKGKESNLVILDVNDVIITVGKGAMNTEANDAIKTLGKSVFEPEVNNVIKPEGNGIYRTKGNGGRRPNLNDVIRNHLNKVFSPAVVKDETIKMEDTEDARIEEDEEDMTSQESSEEIASDSESSNTVVEARNDVCRKHGA</sequence>
<feature type="region of interest" description="Disordered" evidence="1">
    <location>
        <begin position="154"/>
        <end position="201"/>
    </location>
</feature>
<protein>
    <submittedName>
        <fullName evidence="2">Uncharacterized protein</fullName>
    </submittedName>
</protein>
<dbReference type="EMBL" id="CAXITT010000128">
    <property type="protein sequence ID" value="CAL1532904.1"/>
    <property type="molecule type" value="Genomic_DNA"/>
</dbReference>
<proteinExistence type="predicted"/>
<name>A0AAV2HGS6_LYMST</name>
<evidence type="ECO:0000256" key="1">
    <source>
        <dbReference type="SAM" id="MobiDB-lite"/>
    </source>
</evidence>
<feature type="compositionally biased region" description="Basic and acidic residues" evidence="1">
    <location>
        <begin position="191"/>
        <end position="201"/>
    </location>
</feature>
<dbReference type="Proteomes" id="UP001497497">
    <property type="component" value="Unassembled WGS sequence"/>
</dbReference>
<evidence type="ECO:0000313" key="3">
    <source>
        <dbReference type="Proteomes" id="UP001497497"/>
    </source>
</evidence>
<evidence type="ECO:0000313" key="2">
    <source>
        <dbReference type="EMBL" id="CAL1532904.1"/>
    </source>
</evidence>